<dbReference type="InterPro" id="IPR000073">
    <property type="entry name" value="AB_hydrolase_1"/>
</dbReference>
<dbReference type="EMBL" id="JBHUKR010000012">
    <property type="protein sequence ID" value="MFD2419602.1"/>
    <property type="molecule type" value="Genomic_DNA"/>
</dbReference>
<sequence length="274" mass="30250">MDVSRSAGAVRRFEMGEGLTLTLIERGEATSKCTVLLLHGGAGICSVTGLADHLSARARVLAPIHPGFDEMPRPEWFDSVGDLATAYLDVLDELDLSEVLVIGISLGGWIAAEMALRDNHGRIGGLVLIGPVGIRANDPREIEEAIDVDRAEFVRRIFHDPDAHARFVAHRAKSRTEPKSNVPMLRLYGGKPYMHDPKLRRRLRRVTVPVLVIWGECDQITPLEYGLVYAQAFPRARFQPIADTGHMPQVESLEATLGVIAEFITTELPHIAPW</sequence>
<dbReference type="PANTHER" id="PTHR43689:SF8">
    <property type="entry name" value="ALPHA_BETA-HYDROLASES SUPERFAMILY PROTEIN"/>
    <property type="match status" value="1"/>
</dbReference>
<proteinExistence type="predicted"/>
<dbReference type="PRINTS" id="PR00111">
    <property type="entry name" value="ABHYDROLASE"/>
</dbReference>
<name>A0ABW5G0K5_9PSEU</name>
<keyword evidence="2" id="KW-0378">Hydrolase</keyword>
<keyword evidence="3" id="KW-1185">Reference proteome</keyword>
<dbReference type="Proteomes" id="UP001597417">
    <property type="component" value="Unassembled WGS sequence"/>
</dbReference>
<evidence type="ECO:0000313" key="3">
    <source>
        <dbReference type="Proteomes" id="UP001597417"/>
    </source>
</evidence>
<feature type="domain" description="AB hydrolase-1" evidence="1">
    <location>
        <begin position="34"/>
        <end position="251"/>
    </location>
</feature>
<dbReference type="SUPFAM" id="SSF53474">
    <property type="entry name" value="alpha/beta-Hydrolases"/>
    <property type="match status" value="1"/>
</dbReference>
<organism evidence="2 3">
    <name type="scientific">Amycolatopsis pigmentata</name>
    <dbReference type="NCBI Taxonomy" id="450801"/>
    <lineage>
        <taxon>Bacteria</taxon>
        <taxon>Bacillati</taxon>
        <taxon>Actinomycetota</taxon>
        <taxon>Actinomycetes</taxon>
        <taxon>Pseudonocardiales</taxon>
        <taxon>Pseudonocardiaceae</taxon>
        <taxon>Amycolatopsis</taxon>
    </lineage>
</organism>
<evidence type="ECO:0000259" key="1">
    <source>
        <dbReference type="Pfam" id="PF00561"/>
    </source>
</evidence>
<reference evidence="3" key="1">
    <citation type="journal article" date="2019" name="Int. J. Syst. Evol. Microbiol.">
        <title>The Global Catalogue of Microorganisms (GCM) 10K type strain sequencing project: providing services to taxonomists for standard genome sequencing and annotation.</title>
        <authorList>
            <consortium name="The Broad Institute Genomics Platform"/>
            <consortium name="The Broad Institute Genome Sequencing Center for Infectious Disease"/>
            <person name="Wu L."/>
            <person name="Ma J."/>
        </authorList>
    </citation>
    <scope>NUCLEOTIDE SEQUENCE [LARGE SCALE GENOMIC DNA]</scope>
    <source>
        <strain evidence="3">CGMCC 4.7645</strain>
    </source>
</reference>
<evidence type="ECO:0000313" key="2">
    <source>
        <dbReference type="EMBL" id="MFD2419602.1"/>
    </source>
</evidence>
<comment type="caution">
    <text evidence="2">The sequence shown here is derived from an EMBL/GenBank/DDBJ whole genome shotgun (WGS) entry which is preliminary data.</text>
</comment>
<dbReference type="GO" id="GO:0016787">
    <property type="term" value="F:hydrolase activity"/>
    <property type="evidence" value="ECO:0007669"/>
    <property type="project" value="UniProtKB-KW"/>
</dbReference>
<protein>
    <submittedName>
        <fullName evidence="2">Alpha/beta fold hydrolase</fullName>
    </submittedName>
</protein>
<dbReference type="Gene3D" id="3.40.50.1820">
    <property type="entry name" value="alpha/beta hydrolase"/>
    <property type="match status" value="1"/>
</dbReference>
<gene>
    <name evidence="2" type="ORF">ACFSXZ_25055</name>
</gene>
<dbReference type="Pfam" id="PF00561">
    <property type="entry name" value="Abhydrolase_1"/>
    <property type="match status" value="1"/>
</dbReference>
<dbReference type="InterPro" id="IPR029058">
    <property type="entry name" value="AB_hydrolase_fold"/>
</dbReference>
<dbReference type="RefSeq" id="WP_378267629.1">
    <property type="nucleotide sequence ID" value="NZ_JBHUKR010000012.1"/>
</dbReference>
<dbReference type="PANTHER" id="PTHR43689">
    <property type="entry name" value="HYDROLASE"/>
    <property type="match status" value="1"/>
</dbReference>
<accession>A0ABW5G0K5</accession>